<proteinExistence type="predicted"/>
<comment type="caution">
    <text evidence="1">The sequence shown here is derived from an EMBL/GenBank/DDBJ whole genome shotgun (WGS) entry which is preliminary data.</text>
</comment>
<dbReference type="InterPro" id="IPR032675">
    <property type="entry name" value="LRR_dom_sf"/>
</dbReference>
<dbReference type="EMBL" id="JBANAX010000702">
    <property type="protein sequence ID" value="KAL1196545.1"/>
    <property type="molecule type" value="Genomic_DNA"/>
</dbReference>
<accession>A0ABD1A5C9</accession>
<keyword evidence="2" id="KW-1185">Reference proteome</keyword>
<organism evidence="1 2">
    <name type="scientific">Cardamine amara subsp. amara</name>
    <dbReference type="NCBI Taxonomy" id="228776"/>
    <lineage>
        <taxon>Eukaryota</taxon>
        <taxon>Viridiplantae</taxon>
        <taxon>Streptophyta</taxon>
        <taxon>Embryophyta</taxon>
        <taxon>Tracheophyta</taxon>
        <taxon>Spermatophyta</taxon>
        <taxon>Magnoliopsida</taxon>
        <taxon>eudicotyledons</taxon>
        <taxon>Gunneridae</taxon>
        <taxon>Pentapetalae</taxon>
        <taxon>rosids</taxon>
        <taxon>malvids</taxon>
        <taxon>Brassicales</taxon>
        <taxon>Brassicaceae</taxon>
        <taxon>Cardamineae</taxon>
        <taxon>Cardamine</taxon>
    </lineage>
</organism>
<gene>
    <name evidence="1" type="ORF">V5N11_023234</name>
</gene>
<name>A0ABD1A5C9_CARAN</name>
<dbReference type="Proteomes" id="UP001558713">
    <property type="component" value="Unassembled WGS sequence"/>
</dbReference>
<evidence type="ECO:0000313" key="2">
    <source>
        <dbReference type="Proteomes" id="UP001558713"/>
    </source>
</evidence>
<protein>
    <submittedName>
        <fullName evidence="1">Disease resistance protein</fullName>
    </submittedName>
</protein>
<dbReference type="SUPFAM" id="SSF52047">
    <property type="entry name" value="RNI-like"/>
    <property type="match status" value="1"/>
</dbReference>
<sequence>MAQLGHTSEQPFQNLRRLSLCDLPELESIYWTPLPLPVLEYLKISYCPKLRKLPFNSESAIENQVEMKLEEAVEWEDEATKQRFSNFSNRSLSGNAWLGMGAKA</sequence>
<evidence type="ECO:0000313" key="1">
    <source>
        <dbReference type="EMBL" id="KAL1196545.1"/>
    </source>
</evidence>
<dbReference type="Gene3D" id="3.80.10.10">
    <property type="entry name" value="Ribonuclease Inhibitor"/>
    <property type="match status" value="1"/>
</dbReference>
<reference evidence="1 2" key="1">
    <citation type="submission" date="2024-04" db="EMBL/GenBank/DDBJ databases">
        <title>Genome assembly C_amara_ONT_v2.</title>
        <authorList>
            <person name="Yant L."/>
            <person name="Moore C."/>
            <person name="Slenker M."/>
        </authorList>
    </citation>
    <scope>NUCLEOTIDE SEQUENCE [LARGE SCALE GENOMIC DNA]</scope>
    <source>
        <tissue evidence="1">Leaf</tissue>
    </source>
</reference>
<dbReference type="AlphaFoldDB" id="A0ABD1A5C9"/>